<evidence type="ECO:0000256" key="2">
    <source>
        <dbReference type="ARBA" id="ARBA00022679"/>
    </source>
</evidence>
<evidence type="ECO:0000256" key="1">
    <source>
        <dbReference type="ARBA" id="ARBA00022603"/>
    </source>
</evidence>
<proteinExistence type="predicted"/>
<name>A0A6A6FX31_9PEZI</name>
<feature type="domain" description="Methyltransferase" evidence="3">
    <location>
        <begin position="123"/>
        <end position="212"/>
    </location>
</feature>
<dbReference type="EMBL" id="ML992662">
    <property type="protein sequence ID" value="KAF2218046.1"/>
    <property type="molecule type" value="Genomic_DNA"/>
</dbReference>
<dbReference type="Gene3D" id="3.40.50.150">
    <property type="entry name" value="Vaccinia Virus protein VP39"/>
    <property type="match status" value="1"/>
</dbReference>
<dbReference type="Pfam" id="PF13649">
    <property type="entry name" value="Methyltransf_25"/>
    <property type="match status" value="1"/>
</dbReference>
<evidence type="ECO:0000313" key="5">
    <source>
        <dbReference type="Proteomes" id="UP000799539"/>
    </source>
</evidence>
<protein>
    <recommendedName>
        <fullName evidence="3">Methyltransferase domain-containing protein</fullName>
    </recommendedName>
</protein>
<organism evidence="4 5">
    <name type="scientific">Cercospora zeae-maydis SCOH1-5</name>
    <dbReference type="NCBI Taxonomy" id="717836"/>
    <lineage>
        <taxon>Eukaryota</taxon>
        <taxon>Fungi</taxon>
        <taxon>Dikarya</taxon>
        <taxon>Ascomycota</taxon>
        <taxon>Pezizomycotina</taxon>
        <taxon>Dothideomycetes</taxon>
        <taxon>Dothideomycetidae</taxon>
        <taxon>Mycosphaerellales</taxon>
        <taxon>Mycosphaerellaceae</taxon>
        <taxon>Cercospora</taxon>
    </lineage>
</organism>
<dbReference type="InterPro" id="IPR041698">
    <property type="entry name" value="Methyltransf_25"/>
</dbReference>
<dbReference type="AlphaFoldDB" id="A0A6A6FX31"/>
<dbReference type="PANTHER" id="PTHR43861:SF1">
    <property type="entry name" value="TRANS-ACONITATE 2-METHYLTRANSFERASE"/>
    <property type="match status" value="1"/>
</dbReference>
<dbReference type="Proteomes" id="UP000799539">
    <property type="component" value="Unassembled WGS sequence"/>
</dbReference>
<keyword evidence="2" id="KW-0808">Transferase</keyword>
<dbReference type="SUPFAM" id="SSF53335">
    <property type="entry name" value="S-adenosyl-L-methionine-dependent methyltransferases"/>
    <property type="match status" value="1"/>
</dbReference>
<dbReference type="GO" id="GO:0032259">
    <property type="term" value="P:methylation"/>
    <property type="evidence" value="ECO:0007669"/>
    <property type="project" value="UniProtKB-KW"/>
</dbReference>
<dbReference type="PANTHER" id="PTHR43861">
    <property type="entry name" value="TRANS-ACONITATE 2-METHYLTRANSFERASE-RELATED"/>
    <property type="match status" value="1"/>
</dbReference>
<dbReference type="CDD" id="cd02440">
    <property type="entry name" value="AdoMet_MTases"/>
    <property type="match status" value="1"/>
</dbReference>
<keyword evidence="5" id="KW-1185">Reference proteome</keyword>
<accession>A0A6A6FX31</accession>
<reference evidence="4" key="1">
    <citation type="journal article" date="2020" name="Stud. Mycol.">
        <title>101 Dothideomycetes genomes: a test case for predicting lifestyles and emergence of pathogens.</title>
        <authorList>
            <person name="Haridas S."/>
            <person name="Albert R."/>
            <person name="Binder M."/>
            <person name="Bloem J."/>
            <person name="Labutti K."/>
            <person name="Salamov A."/>
            <person name="Andreopoulos B."/>
            <person name="Baker S."/>
            <person name="Barry K."/>
            <person name="Bills G."/>
            <person name="Bluhm B."/>
            <person name="Cannon C."/>
            <person name="Castanera R."/>
            <person name="Culley D."/>
            <person name="Daum C."/>
            <person name="Ezra D."/>
            <person name="Gonzalez J."/>
            <person name="Henrissat B."/>
            <person name="Kuo A."/>
            <person name="Liang C."/>
            <person name="Lipzen A."/>
            <person name="Lutzoni F."/>
            <person name="Magnuson J."/>
            <person name="Mondo S."/>
            <person name="Nolan M."/>
            <person name="Ohm R."/>
            <person name="Pangilinan J."/>
            <person name="Park H.-J."/>
            <person name="Ramirez L."/>
            <person name="Alfaro M."/>
            <person name="Sun H."/>
            <person name="Tritt A."/>
            <person name="Yoshinaga Y."/>
            <person name="Zwiers L.-H."/>
            <person name="Turgeon B."/>
            <person name="Goodwin S."/>
            <person name="Spatafora J."/>
            <person name="Crous P."/>
            <person name="Grigoriev I."/>
        </authorList>
    </citation>
    <scope>NUCLEOTIDE SEQUENCE</scope>
    <source>
        <strain evidence="4">SCOH1-5</strain>
    </source>
</reference>
<evidence type="ECO:0000313" key="4">
    <source>
        <dbReference type="EMBL" id="KAF2218046.1"/>
    </source>
</evidence>
<keyword evidence="1" id="KW-0489">Methyltransferase</keyword>
<gene>
    <name evidence="4" type="ORF">CERZMDRAFT_92671</name>
</gene>
<dbReference type="GO" id="GO:0008168">
    <property type="term" value="F:methyltransferase activity"/>
    <property type="evidence" value="ECO:0007669"/>
    <property type="project" value="UniProtKB-KW"/>
</dbReference>
<evidence type="ECO:0000259" key="3">
    <source>
        <dbReference type="Pfam" id="PF13649"/>
    </source>
</evidence>
<sequence>MFAAPLRFFRPAVEYNLTIHIEALPLDKNLSLDSADLESANFDPDPIDLGSTITLHSYLAPLYREKSPIPRSPAARSPLRHTWAQCDQIGSKPAPSLEENPIGEIDLESASKVLGDVRGLKALDLGCGMRRWSKWLVENGAEVVGIDTSEPMITSSKEMQLELRVKDWGTRITLKEDEFDVVLGAWCLSNVPDHAALVTMFRNILANLRPGGRVLGIVPSAFCPMHDTCLRTKRNEQEGEAFCRCTLQCQPDNVRHKTTVGLHRLFEKAAQEAGMGETKWRPYVLSKDQREEEGFWDEFGYWPDLCLLECHKPA</sequence>
<dbReference type="OrthoDB" id="3647at2759"/>
<dbReference type="InterPro" id="IPR029063">
    <property type="entry name" value="SAM-dependent_MTases_sf"/>
</dbReference>